<evidence type="ECO:0000256" key="1">
    <source>
        <dbReference type="SAM" id="Phobius"/>
    </source>
</evidence>
<gene>
    <name evidence="2" type="ORF">NGB36_14220</name>
</gene>
<accession>A0ABT1PVN6</accession>
<name>A0ABT1PVN6_9ACTN</name>
<keyword evidence="1" id="KW-1133">Transmembrane helix</keyword>
<feature type="transmembrane region" description="Helical" evidence="1">
    <location>
        <begin position="15"/>
        <end position="33"/>
    </location>
</feature>
<dbReference type="RefSeq" id="WP_255920633.1">
    <property type="nucleotide sequence ID" value="NZ_JANFNG010000009.1"/>
</dbReference>
<keyword evidence="3" id="KW-1185">Reference proteome</keyword>
<sequence>MIISVFHGGLATTNHLAQLTALAALSVVFFCATRERRMLKLAQAQSVAEAAQRALLRPLPHRIGPLQIAALYLAAEDEADIGEDLYTATRTDITSPAGGHPLTATL</sequence>
<evidence type="ECO:0000313" key="2">
    <source>
        <dbReference type="EMBL" id="MCQ4081733.1"/>
    </source>
</evidence>
<keyword evidence="1" id="KW-0472">Membrane</keyword>
<organism evidence="2 3">
    <name type="scientific">Streptomyces humicola</name>
    <dbReference type="NCBI Taxonomy" id="2953240"/>
    <lineage>
        <taxon>Bacteria</taxon>
        <taxon>Bacillati</taxon>
        <taxon>Actinomycetota</taxon>
        <taxon>Actinomycetes</taxon>
        <taxon>Kitasatosporales</taxon>
        <taxon>Streptomycetaceae</taxon>
        <taxon>Streptomyces</taxon>
    </lineage>
</organism>
<evidence type="ECO:0000313" key="3">
    <source>
        <dbReference type="Proteomes" id="UP001057702"/>
    </source>
</evidence>
<keyword evidence="1" id="KW-0812">Transmembrane</keyword>
<reference evidence="2" key="1">
    <citation type="submission" date="2022-06" db="EMBL/GenBank/DDBJ databases">
        <title>Draft genome sequence of Streptomyces sp. RB6PN25 isolated from peat swamp forest in Thailand.</title>
        <authorList>
            <person name="Duangmal K."/>
            <person name="Klaysubun C."/>
        </authorList>
    </citation>
    <scope>NUCLEOTIDE SEQUENCE</scope>
    <source>
        <strain evidence="2">RB6PN25</strain>
    </source>
</reference>
<dbReference type="Proteomes" id="UP001057702">
    <property type="component" value="Unassembled WGS sequence"/>
</dbReference>
<proteinExistence type="predicted"/>
<comment type="caution">
    <text evidence="2">The sequence shown here is derived from an EMBL/GenBank/DDBJ whole genome shotgun (WGS) entry which is preliminary data.</text>
</comment>
<dbReference type="EMBL" id="JANFNG010000009">
    <property type="protein sequence ID" value="MCQ4081733.1"/>
    <property type="molecule type" value="Genomic_DNA"/>
</dbReference>
<protein>
    <submittedName>
        <fullName evidence="2">Uncharacterized protein</fullName>
    </submittedName>
</protein>